<keyword evidence="2" id="KW-1185">Reference proteome</keyword>
<name>A0A5C5FUM2_9BASI</name>
<dbReference type="Proteomes" id="UP000311382">
    <property type="component" value="Unassembled WGS sequence"/>
</dbReference>
<organism evidence="1 2">
    <name type="scientific">Rhodotorula diobovata</name>
    <dbReference type="NCBI Taxonomy" id="5288"/>
    <lineage>
        <taxon>Eukaryota</taxon>
        <taxon>Fungi</taxon>
        <taxon>Dikarya</taxon>
        <taxon>Basidiomycota</taxon>
        <taxon>Pucciniomycotina</taxon>
        <taxon>Microbotryomycetes</taxon>
        <taxon>Sporidiobolales</taxon>
        <taxon>Sporidiobolaceae</taxon>
        <taxon>Rhodotorula</taxon>
    </lineage>
</organism>
<sequence>MPPGHHIYAENAPRALLLQAAVQLNERWLRARSKAAGHAVPTFDYAVSLQVWIRDFELEAGRQLAERKVPVKHQKLLLFDSENGDLRKAEFPRTVSVVEGKLPVTFEVDLQRHAASVAFRAVRRQGSVERRLLGRTPLQILERPIVLLRILELLLAIPVDADNMYDSTILIWDHLTTHGVVFEDDEIEPHTLPAPFPLAVLLLDLRALFEAHRERSRRLSEPALASSADLLRHDGDLHRGVFLSCDAWEELAERVRVLQDPDWIHDMGLKRSKLELFLRDHNVATAHADLELEWPLARPLAFTRHLGGADLDGRERSA</sequence>
<evidence type="ECO:0000313" key="2">
    <source>
        <dbReference type="Proteomes" id="UP000311382"/>
    </source>
</evidence>
<comment type="caution">
    <text evidence="1">The sequence shown here is derived from an EMBL/GenBank/DDBJ whole genome shotgun (WGS) entry which is preliminary data.</text>
</comment>
<protein>
    <submittedName>
        <fullName evidence="1">Uncharacterized protein</fullName>
    </submittedName>
</protein>
<accession>A0A5C5FUM2</accession>
<dbReference type="EMBL" id="SOZI01000094">
    <property type="protein sequence ID" value="TNY19481.1"/>
    <property type="molecule type" value="Genomic_DNA"/>
</dbReference>
<dbReference type="AlphaFoldDB" id="A0A5C5FUM2"/>
<reference evidence="1 2" key="1">
    <citation type="submission" date="2019-03" db="EMBL/GenBank/DDBJ databases">
        <title>Rhodosporidium diobovatum UCD-FST 08-225 genome sequencing, assembly, and annotation.</title>
        <authorList>
            <person name="Fakankun I.U."/>
            <person name="Fristensky B."/>
            <person name="Levin D.B."/>
        </authorList>
    </citation>
    <scope>NUCLEOTIDE SEQUENCE [LARGE SCALE GENOMIC DNA]</scope>
    <source>
        <strain evidence="1 2">UCD-FST 08-225</strain>
    </source>
</reference>
<evidence type="ECO:0000313" key="1">
    <source>
        <dbReference type="EMBL" id="TNY19481.1"/>
    </source>
</evidence>
<proteinExistence type="predicted"/>
<gene>
    <name evidence="1" type="ORF">DMC30DRAFT_303056</name>
</gene>